<evidence type="ECO:0000259" key="8">
    <source>
        <dbReference type="SMART" id="SM00858"/>
    </source>
</evidence>
<evidence type="ECO:0000256" key="4">
    <source>
        <dbReference type="ARBA" id="ARBA00022729"/>
    </source>
</evidence>
<keyword evidence="9" id="KW-0282">Flagellum</keyword>
<keyword evidence="10" id="KW-1185">Reference proteome</keyword>
<dbReference type="PANTHER" id="PTHR36307:SF1">
    <property type="entry name" value="FLAGELLA BASAL BODY P-RING FORMATION PROTEIN FLGA"/>
    <property type="match status" value="1"/>
</dbReference>
<evidence type="ECO:0000313" key="10">
    <source>
        <dbReference type="Proteomes" id="UP000002383"/>
    </source>
</evidence>
<keyword evidence="9" id="KW-0966">Cell projection</keyword>
<feature type="domain" description="SAF" evidence="8">
    <location>
        <begin position="137"/>
        <end position="199"/>
    </location>
</feature>
<dbReference type="GO" id="GO:0044780">
    <property type="term" value="P:bacterial-type flagellum assembly"/>
    <property type="evidence" value="ECO:0007669"/>
    <property type="project" value="InterPro"/>
</dbReference>
<dbReference type="InterPro" id="IPR013974">
    <property type="entry name" value="SAF"/>
</dbReference>
<dbReference type="eggNOG" id="COG1261">
    <property type="taxonomic scope" value="Bacteria"/>
</dbReference>
<protein>
    <recommendedName>
        <fullName evidence="3">Flagella basal body P-ring formation protein FlgA</fullName>
    </recommendedName>
</protein>
<evidence type="ECO:0000256" key="3">
    <source>
        <dbReference type="ARBA" id="ARBA00014754"/>
    </source>
</evidence>
<dbReference type="PANTHER" id="PTHR36307">
    <property type="entry name" value="FLAGELLA BASAL BODY P-RING FORMATION PROTEIN FLGA"/>
    <property type="match status" value="1"/>
</dbReference>
<evidence type="ECO:0000256" key="2">
    <source>
        <dbReference type="ARBA" id="ARBA00010474"/>
    </source>
</evidence>
<dbReference type="AlphaFoldDB" id="B8GQA5"/>
<dbReference type="STRING" id="396588.Tgr7_1214"/>
<dbReference type="HOGENOM" id="CLU_070510_4_1_6"/>
<dbReference type="CDD" id="cd11614">
    <property type="entry name" value="SAF_CpaB_FlgA_like"/>
    <property type="match status" value="1"/>
</dbReference>
<dbReference type="Pfam" id="PF13144">
    <property type="entry name" value="ChapFlgA"/>
    <property type="match status" value="1"/>
</dbReference>
<accession>B8GQA5</accession>
<dbReference type="Gene3D" id="3.90.1210.10">
    <property type="entry name" value="Antifreeze-like/N-acetylneuraminic acid synthase C-terminal domain"/>
    <property type="match status" value="1"/>
</dbReference>
<keyword evidence="5" id="KW-0574">Periplasm</keyword>
<feature type="region of interest" description="Disordered" evidence="7">
    <location>
        <begin position="1"/>
        <end position="27"/>
    </location>
</feature>
<dbReference type="SMART" id="SM00858">
    <property type="entry name" value="SAF"/>
    <property type="match status" value="1"/>
</dbReference>
<reference evidence="9 10" key="1">
    <citation type="journal article" date="2011" name="Stand. Genomic Sci.">
        <title>Complete genome sequence of 'Thioalkalivibrio sulfidophilus' HL-EbGr7.</title>
        <authorList>
            <person name="Muyzer G."/>
            <person name="Sorokin D.Y."/>
            <person name="Mavromatis K."/>
            <person name="Lapidus A."/>
            <person name="Clum A."/>
            <person name="Ivanova N."/>
            <person name="Pati A."/>
            <person name="d'Haeseleer P."/>
            <person name="Woyke T."/>
            <person name="Kyrpides N.C."/>
        </authorList>
    </citation>
    <scope>NUCLEOTIDE SEQUENCE [LARGE SCALE GENOMIC DNA]</scope>
    <source>
        <strain evidence="9 10">HL-EbGR7</strain>
    </source>
</reference>
<comment type="similarity">
    <text evidence="2">Belongs to the FlgA family.</text>
</comment>
<evidence type="ECO:0000256" key="7">
    <source>
        <dbReference type="SAM" id="MobiDB-lite"/>
    </source>
</evidence>
<name>B8GQA5_THISH</name>
<dbReference type="Proteomes" id="UP000002383">
    <property type="component" value="Chromosome"/>
</dbReference>
<keyword evidence="9" id="KW-0969">Cilium</keyword>
<evidence type="ECO:0000313" key="9">
    <source>
        <dbReference type="EMBL" id="ACL72300.1"/>
    </source>
</evidence>
<comment type="subcellular location">
    <subcellularLocation>
        <location evidence="1">Periplasm</location>
    </subcellularLocation>
</comment>
<comment type="function">
    <text evidence="6">Involved in the assembly process of the P-ring formation. It may associate with FlgF on the rod constituting a structure essential for the P-ring assembly or may act as a modulator protein for the P-ring assembly.</text>
</comment>
<organism evidence="9 10">
    <name type="scientific">Thioalkalivibrio sulfidiphilus (strain HL-EbGR7)</name>
    <dbReference type="NCBI Taxonomy" id="396588"/>
    <lineage>
        <taxon>Bacteria</taxon>
        <taxon>Pseudomonadati</taxon>
        <taxon>Pseudomonadota</taxon>
        <taxon>Gammaproteobacteria</taxon>
        <taxon>Chromatiales</taxon>
        <taxon>Ectothiorhodospiraceae</taxon>
        <taxon>Thioalkalivibrio</taxon>
    </lineage>
</organism>
<evidence type="ECO:0000256" key="1">
    <source>
        <dbReference type="ARBA" id="ARBA00004418"/>
    </source>
</evidence>
<dbReference type="Pfam" id="PF17656">
    <property type="entry name" value="ChapFlgA_N"/>
    <property type="match status" value="1"/>
</dbReference>
<gene>
    <name evidence="9" type="ordered locus">Tgr7_1214</name>
</gene>
<dbReference type="NCBIfam" id="TIGR03170">
    <property type="entry name" value="flgA_cterm"/>
    <property type="match status" value="1"/>
</dbReference>
<dbReference type="KEGG" id="tgr:Tgr7_1214"/>
<dbReference type="InterPro" id="IPR039246">
    <property type="entry name" value="Flagellar_FlgA"/>
</dbReference>
<proteinExistence type="inferred from homology"/>
<evidence type="ECO:0000256" key="5">
    <source>
        <dbReference type="ARBA" id="ARBA00022764"/>
    </source>
</evidence>
<dbReference type="InterPro" id="IPR017585">
    <property type="entry name" value="SAF_FlgA"/>
</dbReference>
<dbReference type="GO" id="GO:0042597">
    <property type="term" value="C:periplasmic space"/>
    <property type="evidence" value="ECO:0007669"/>
    <property type="project" value="UniProtKB-SubCell"/>
</dbReference>
<evidence type="ECO:0000256" key="6">
    <source>
        <dbReference type="ARBA" id="ARBA00025643"/>
    </source>
</evidence>
<dbReference type="EMBL" id="CP001339">
    <property type="protein sequence ID" value="ACL72300.1"/>
    <property type="molecule type" value="Genomic_DNA"/>
</dbReference>
<sequence length="262" mass="28259" precursor="true">MMCYTVNNSTLSDRPGPGPTGGPRSKTRRVSAAGVLLCLTAWLISTPALAHEPHERILDTATRYMAEQARAAHGEAFEVTVSPGRLDPRLRLRACEQGLEPFTSPGARLAGNSTVGIRCLGPVTWSLYVPVHVAVHGEVVVLGHPLPRGMQLEAQHLRLERHDVGALPGGYLNDLELARDMVLRRALPAGTVLTPQMVEPPRLVRRGQRVTLLAEGSAVNVRVEGEALADGSRGERVQVRNLSSRRVVEGVVLSHGVVGVRM</sequence>
<feature type="compositionally biased region" description="Polar residues" evidence="7">
    <location>
        <begin position="1"/>
        <end position="12"/>
    </location>
</feature>
<dbReference type="InterPro" id="IPR041231">
    <property type="entry name" value="FlgA_N"/>
</dbReference>
<dbReference type="Gene3D" id="2.30.30.760">
    <property type="match status" value="1"/>
</dbReference>
<keyword evidence="4" id="KW-0732">Signal</keyword>